<dbReference type="EMBL" id="CP023563">
    <property type="protein sequence ID" value="ATG52030.1"/>
    <property type="molecule type" value="Genomic_DNA"/>
</dbReference>
<dbReference type="KEGG" id="brz:CFK38_11245"/>
<evidence type="ECO:0000313" key="3">
    <source>
        <dbReference type="Proteomes" id="UP000218165"/>
    </source>
</evidence>
<evidence type="ECO:0000313" key="2">
    <source>
        <dbReference type="EMBL" id="ATG52030.1"/>
    </source>
</evidence>
<dbReference type="AlphaFoldDB" id="A0A291GPK6"/>
<feature type="region of interest" description="Disordered" evidence="1">
    <location>
        <begin position="138"/>
        <end position="161"/>
    </location>
</feature>
<accession>A0A291GPK6</accession>
<gene>
    <name evidence="2" type="ORF">CFK38_11245</name>
</gene>
<name>A0A291GPK6_9MICO</name>
<dbReference type="Proteomes" id="UP000218165">
    <property type="component" value="Chromosome"/>
</dbReference>
<organism evidence="2 3">
    <name type="scientific">Brachybacterium vulturis</name>
    <dbReference type="NCBI Taxonomy" id="2017484"/>
    <lineage>
        <taxon>Bacteria</taxon>
        <taxon>Bacillati</taxon>
        <taxon>Actinomycetota</taxon>
        <taxon>Actinomycetes</taxon>
        <taxon>Micrococcales</taxon>
        <taxon>Dermabacteraceae</taxon>
        <taxon>Brachybacterium</taxon>
    </lineage>
</organism>
<proteinExistence type="predicted"/>
<evidence type="ECO:0000256" key="1">
    <source>
        <dbReference type="SAM" id="MobiDB-lite"/>
    </source>
</evidence>
<keyword evidence="3" id="KW-1185">Reference proteome</keyword>
<sequence>MARLSSDDGGVALSYLGQALMKMVHQRWRAKDGPGTSAVFDDSRNLPAILEAETRNCLRDDRRNGLIDGTGDTPGSSAHDRRKALVRRSEWLFELEFQVRPDDEELVKFHNERMRATRRDPGRQSVLITKSDLRPVQSVPLDAPGLSTDTRLSTIDEPDAGAGERSARIAGVIARCEQLDAARERERYRRLRREPVLLAEVARAYFARHLAGDLPTRRELIGQLGITEPAARRELTARLETILDLAREAFDEYLHDR</sequence>
<reference evidence="3" key="1">
    <citation type="submission" date="2017-09" db="EMBL/GenBank/DDBJ databases">
        <title>Brachybacterium sp. VM2412.</title>
        <authorList>
            <person name="Tak E.J."/>
            <person name="Bae J.-W."/>
        </authorList>
    </citation>
    <scope>NUCLEOTIDE SEQUENCE [LARGE SCALE GENOMIC DNA]</scope>
    <source>
        <strain evidence="3">VM2412</strain>
    </source>
</reference>
<protein>
    <submittedName>
        <fullName evidence="2">Uncharacterized protein</fullName>
    </submittedName>
</protein>